<name>A0A143PHC5_LUTPR</name>
<dbReference type="GO" id="GO:0046872">
    <property type="term" value="F:metal ion binding"/>
    <property type="evidence" value="ECO:0007669"/>
    <property type="project" value="UniProtKB-KW"/>
</dbReference>
<evidence type="ECO:0000256" key="2">
    <source>
        <dbReference type="ARBA" id="ARBA00006024"/>
    </source>
</evidence>
<dbReference type="SUPFAM" id="SSF56784">
    <property type="entry name" value="HAD-like"/>
    <property type="match status" value="1"/>
</dbReference>
<dbReference type="CDD" id="cd00371">
    <property type="entry name" value="HMA"/>
    <property type="match status" value="1"/>
</dbReference>
<evidence type="ECO:0000256" key="1">
    <source>
        <dbReference type="ARBA" id="ARBA00004141"/>
    </source>
</evidence>
<evidence type="ECO:0000256" key="6">
    <source>
        <dbReference type="ARBA" id="ARBA00022989"/>
    </source>
</evidence>
<dbReference type="RefSeq" id="WP_110169424.1">
    <property type="nucleotide sequence ID" value="NZ_CP015136.1"/>
</dbReference>
<keyword evidence="13" id="KW-1185">Reference proteome</keyword>
<dbReference type="InterPro" id="IPR051014">
    <property type="entry name" value="Cation_Transport_ATPase_IB"/>
</dbReference>
<reference evidence="13" key="2">
    <citation type="submission" date="2016-04" db="EMBL/GenBank/DDBJ databases">
        <title>First Complete Genome Sequence of a Subdivision 6 Acidobacterium.</title>
        <authorList>
            <person name="Huang S."/>
            <person name="Vieira S."/>
            <person name="Bunk B."/>
            <person name="Riedel T."/>
            <person name="Sproeer C."/>
            <person name="Overmann J."/>
        </authorList>
    </citation>
    <scope>NUCLEOTIDE SEQUENCE [LARGE SCALE GENOMIC DNA]</scope>
    <source>
        <strain evidence="13">DSM 100886 HEG_-6_39</strain>
    </source>
</reference>
<dbReference type="Gene3D" id="3.40.50.1000">
    <property type="entry name" value="HAD superfamily/HAD-like"/>
    <property type="match status" value="1"/>
</dbReference>
<evidence type="ECO:0000256" key="3">
    <source>
        <dbReference type="ARBA" id="ARBA00022692"/>
    </source>
</evidence>
<dbReference type="Pfam" id="PF00403">
    <property type="entry name" value="HMA"/>
    <property type="match status" value="1"/>
</dbReference>
<dbReference type="GO" id="GO:0005886">
    <property type="term" value="C:plasma membrane"/>
    <property type="evidence" value="ECO:0007669"/>
    <property type="project" value="UniProtKB-SubCell"/>
</dbReference>
<dbReference type="PANTHER" id="PTHR48085">
    <property type="entry name" value="CADMIUM/ZINC-TRANSPORTING ATPASE HMA2-RELATED"/>
    <property type="match status" value="1"/>
</dbReference>
<dbReference type="PROSITE" id="PS50846">
    <property type="entry name" value="HMA_2"/>
    <property type="match status" value="1"/>
</dbReference>
<keyword evidence="7 10" id="KW-0472">Membrane</keyword>
<gene>
    <name evidence="12" type="primary">cadA_1</name>
    <name evidence="12" type="ORF">LuPra_00651</name>
</gene>
<dbReference type="PANTHER" id="PTHR48085:SF5">
    <property type="entry name" value="CADMIUM_ZINC-TRANSPORTING ATPASE HMA4-RELATED"/>
    <property type="match status" value="1"/>
</dbReference>
<feature type="domain" description="HMA" evidence="11">
    <location>
        <begin position="13"/>
        <end position="79"/>
    </location>
</feature>
<keyword evidence="6 10" id="KW-1133">Transmembrane helix</keyword>
<organism evidence="12 13">
    <name type="scientific">Luteitalea pratensis</name>
    <dbReference type="NCBI Taxonomy" id="1855912"/>
    <lineage>
        <taxon>Bacteria</taxon>
        <taxon>Pseudomonadati</taxon>
        <taxon>Acidobacteriota</taxon>
        <taxon>Vicinamibacteria</taxon>
        <taxon>Vicinamibacterales</taxon>
        <taxon>Vicinamibacteraceae</taxon>
        <taxon>Luteitalea</taxon>
    </lineage>
</organism>
<dbReference type="Proteomes" id="UP000076079">
    <property type="component" value="Chromosome"/>
</dbReference>
<dbReference type="InterPro" id="IPR023298">
    <property type="entry name" value="ATPase_P-typ_TM_dom_sf"/>
</dbReference>
<dbReference type="EC" id="7.2.2.12" evidence="8"/>
<dbReference type="InterPro" id="IPR036412">
    <property type="entry name" value="HAD-like_sf"/>
</dbReference>
<dbReference type="InterPro" id="IPR001757">
    <property type="entry name" value="P_typ_ATPase"/>
</dbReference>
<dbReference type="SUPFAM" id="SSF81665">
    <property type="entry name" value="Calcium ATPase, transmembrane domain M"/>
    <property type="match status" value="1"/>
</dbReference>
<dbReference type="Gene3D" id="3.30.70.100">
    <property type="match status" value="1"/>
</dbReference>
<dbReference type="KEGG" id="abac:LuPra_00651"/>
<dbReference type="InterPro" id="IPR023214">
    <property type="entry name" value="HAD_sf"/>
</dbReference>
<evidence type="ECO:0000256" key="9">
    <source>
        <dbReference type="ARBA" id="ARBA00047308"/>
    </source>
</evidence>
<dbReference type="GO" id="GO:0016887">
    <property type="term" value="F:ATP hydrolysis activity"/>
    <property type="evidence" value="ECO:0007669"/>
    <property type="project" value="InterPro"/>
</dbReference>
<dbReference type="EMBL" id="CP015136">
    <property type="protein sequence ID" value="AMY07478.1"/>
    <property type="molecule type" value="Genomic_DNA"/>
</dbReference>
<comment type="subcellular location">
    <subcellularLocation>
        <location evidence="10">Cell membrane</location>
    </subcellularLocation>
    <subcellularLocation>
        <location evidence="1">Membrane</location>
        <topology evidence="1">Multi-pass membrane protein</topology>
    </subcellularLocation>
</comment>
<dbReference type="Pfam" id="PF00702">
    <property type="entry name" value="Hydrolase"/>
    <property type="match status" value="1"/>
</dbReference>
<dbReference type="PRINTS" id="PR00119">
    <property type="entry name" value="CATATPASE"/>
</dbReference>
<reference evidence="12 13" key="1">
    <citation type="journal article" date="2016" name="Genome Announc.">
        <title>First Complete Genome Sequence of a Subdivision 6 Acidobacterium Strain.</title>
        <authorList>
            <person name="Huang S."/>
            <person name="Vieira S."/>
            <person name="Bunk B."/>
            <person name="Riedel T."/>
            <person name="Sproer C."/>
            <person name="Overmann J."/>
        </authorList>
    </citation>
    <scope>NUCLEOTIDE SEQUENCE [LARGE SCALE GENOMIC DNA]</scope>
    <source>
        <strain evidence="13">DSM 100886 HEG_-6_39</strain>
    </source>
</reference>
<dbReference type="InterPro" id="IPR036163">
    <property type="entry name" value="HMA_dom_sf"/>
</dbReference>
<dbReference type="Pfam" id="PF00122">
    <property type="entry name" value="E1-E2_ATPase"/>
    <property type="match status" value="1"/>
</dbReference>
<sequence length="704" mass="72461">MNAPACPRCTDHRTATFHVAEMDCAHEVAILEKRVGTLDGVVTLDADVLSRQLRVHYDGATLSVAGIAEAVAQAGMRAWPVTARGEAPRAETGMPWGLLTAGLACVVAGALWLTGVRDLWVRAALLLAVALTAPGTLRRAWQAARGRRLDIHVLMTVAVAGALAIDEWFEAATVLVLFGVAQALEARSLARARRAIADVLDVTPPTADVLQGGTTRTVPVAQVAVGQVVSVRPGGRVPLDGIVAAGESAVNQAPVTGEAEPVRKIPGDVVYAGSVNGEALLTFEVSRVSTDSTVARIVHEVERAHAARAKVQSSVDRFAAVYTPIVLGLAVAMALLPPLLTGAPWLVWIERALVLLVVACPCALVIATPVAMVSALSAAARRGLLLKGGAVLERLASIRVVALDKTGTVSEGRPRITAVTSLNAFPESRAVQLAASIEAGVHHPLALAIVDLASSRDLALLPATAIQHVAGRGAYARVDGHDVCIGRGDWLATMLPAGAQVPDATAVLAVDGIPVLAIDAADHARATAAPAIEALALLGAEATLLSGDHEPAVARLASEVHVAEWRARLLPEDKAAAVEDMRRRGPVLMVGDGINDGPALAAASVGLAMADGGTAVALEAADGALMHHDLALVPYAIALGRATLRTVRTNVALALALKVAVMIAALAGVASLWLAVLADVGASLLVVALSLRLLSFEWVGGGRS</sequence>
<accession>A0A143PHC5</accession>
<evidence type="ECO:0000256" key="5">
    <source>
        <dbReference type="ARBA" id="ARBA00022840"/>
    </source>
</evidence>
<keyword evidence="12" id="KW-0378">Hydrolase</keyword>
<dbReference type="SUPFAM" id="SSF81653">
    <property type="entry name" value="Calcium ATPase, transduction domain A"/>
    <property type="match status" value="1"/>
</dbReference>
<proteinExistence type="inferred from homology"/>
<keyword evidence="3 10" id="KW-0812">Transmembrane</keyword>
<feature type="transmembrane region" description="Helical" evidence="10">
    <location>
        <begin position="651"/>
        <end position="674"/>
    </location>
</feature>
<dbReference type="GO" id="GO:0005524">
    <property type="term" value="F:ATP binding"/>
    <property type="evidence" value="ECO:0007669"/>
    <property type="project" value="UniProtKB-UniRule"/>
</dbReference>
<dbReference type="NCBIfam" id="TIGR01494">
    <property type="entry name" value="ATPase_P-type"/>
    <property type="match status" value="1"/>
</dbReference>
<keyword evidence="5 10" id="KW-0067">ATP-binding</keyword>
<evidence type="ECO:0000256" key="4">
    <source>
        <dbReference type="ARBA" id="ARBA00022741"/>
    </source>
</evidence>
<dbReference type="InterPro" id="IPR027256">
    <property type="entry name" value="P-typ_ATPase_IB"/>
</dbReference>
<keyword evidence="4 10" id="KW-0547">Nucleotide-binding</keyword>
<keyword evidence="10" id="KW-1003">Cell membrane</keyword>
<dbReference type="InterPro" id="IPR059000">
    <property type="entry name" value="ATPase_P-type_domA"/>
</dbReference>
<comment type="catalytic activity">
    <reaction evidence="9">
        <text>Zn(2+)(in) + ATP + H2O = Zn(2+)(out) + ADP + phosphate + H(+)</text>
        <dbReference type="Rhea" id="RHEA:20621"/>
        <dbReference type="ChEBI" id="CHEBI:15377"/>
        <dbReference type="ChEBI" id="CHEBI:15378"/>
        <dbReference type="ChEBI" id="CHEBI:29105"/>
        <dbReference type="ChEBI" id="CHEBI:30616"/>
        <dbReference type="ChEBI" id="CHEBI:43474"/>
        <dbReference type="ChEBI" id="CHEBI:456216"/>
        <dbReference type="EC" id="7.2.2.12"/>
    </reaction>
</comment>
<feature type="transmembrane region" description="Helical" evidence="10">
    <location>
        <begin position="680"/>
        <end position="699"/>
    </location>
</feature>
<feature type="transmembrane region" description="Helical" evidence="10">
    <location>
        <begin position="119"/>
        <end position="137"/>
    </location>
</feature>
<dbReference type="Gene3D" id="3.40.1110.10">
    <property type="entry name" value="Calcium-transporting ATPase, cytoplasmic domain N"/>
    <property type="match status" value="1"/>
</dbReference>
<dbReference type="GO" id="GO:0015086">
    <property type="term" value="F:cadmium ion transmembrane transporter activity"/>
    <property type="evidence" value="ECO:0007669"/>
    <property type="project" value="TreeGrafter"/>
</dbReference>
<dbReference type="InterPro" id="IPR023299">
    <property type="entry name" value="ATPase_P-typ_cyto_dom_N"/>
</dbReference>
<feature type="transmembrane region" description="Helical" evidence="10">
    <location>
        <begin position="94"/>
        <end position="113"/>
    </location>
</feature>
<dbReference type="InterPro" id="IPR008250">
    <property type="entry name" value="ATPase_P-typ_transduc_dom_A_sf"/>
</dbReference>
<protein>
    <recommendedName>
        <fullName evidence="8">P-type Zn(2+) transporter</fullName>
        <ecNumber evidence="8">7.2.2.12</ecNumber>
    </recommendedName>
</protein>
<evidence type="ECO:0000256" key="8">
    <source>
        <dbReference type="ARBA" id="ARBA00039097"/>
    </source>
</evidence>
<evidence type="ECO:0000313" key="13">
    <source>
        <dbReference type="Proteomes" id="UP000076079"/>
    </source>
</evidence>
<dbReference type="OrthoDB" id="199028at2"/>
<dbReference type="AlphaFoldDB" id="A0A143PHC5"/>
<evidence type="ECO:0000313" key="12">
    <source>
        <dbReference type="EMBL" id="AMY07478.1"/>
    </source>
</evidence>
<dbReference type="NCBIfam" id="TIGR01512">
    <property type="entry name" value="ATPase-IB2_Cd"/>
    <property type="match status" value="1"/>
</dbReference>
<dbReference type="NCBIfam" id="TIGR01525">
    <property type="entry name" value="ATPase-IB_hvy"/>
    <property type="match status" value="1"/>
</dbReference>
<dbReference type="STRING" id="1855912.LuPra_00651"/>
<evidence type="ECO:0000259" key="11">
    <source>
        <dbReference type="PROSITE" id="PS50846"/>
    </source>
</evidence>
<feature type="transmembrane region" description="Helical" evidence="10">
    <location>
        <begin position="318"/>
        <end position="340"/>
    </location>
</feature>
<dbReference type="SUPFAM" id="SSF55008">
    <property type="entry name" value="HMA, heavy metal-associated domain"/>
    <property type="match status" value="1"/>
</dbReference>
<dbReference type="InterPro" id="IPR006121">
    <property type="entry name" value="HMA_dom"/>
</dbReference>
<keyword evidence="10" id="KW-0479">Metal-binding</keyword>
<evidence type="ECO:0000256" key="7">
    <source>
        <dbReference type="ARBA" id="ARBA00023136"/>
    </source>
</evidence>
<evidence type="ECO:0000256" key="10">
    <source>
        <dbReference type="RuleBase" id="RU362081"/>
    </source>
</evidence>
<dbReference type="GO" id="GO:0016463">
    <property type="term" value="F:P-type zinc transporter activity"/>
    <property type="evidence" value="ECO:0007669"/>
    <property type="project" value="UniProtKB-EC"/>
</dbReference>
<dbReference type="Gene3D" id="2.70.150.10">
    <property type="entry name" value="Calcium-transporting ATPase, cytoplasmic transduction domain A"/>
    <property type="match status" value="1"/>
</dbReference>
<feature type="transmembrane region" description="Helical" evidence="10">
    <location>
        <begin position="352"/>
        <end position="378"/>
    </location>
</feature>
<comment type="similarity">
    <text evidence="2 10">Belongs to the cation transport ATPase (P-type) (TC 3.A.3) family. Type IB subfamily.</text>
</comment>
<dbReference type="PATRIC" id="fig|1813736.3.peg.684"/>